<reference evidence="12 13" key="1">
    <citation type="submission" date="2017-10" db="EMBL/GenBank/DDBJ databases">
        <title>A novel species of cold-tolerant Malassezia isolated from bats.</title>
        <authorList>
            <person name="Lorch J.M."/>
            <person name="Palmer J.M."/>
            <person name="Vanderwolf K.J."/>
            <person name="Schmidt K.Z."/>
            <person name="Verant M.L."/>
            <person name="Weller T.J."/>
            <person name="Blehert D.S."/>
        </authorList>
    </citation>
    <scope>NUCLEOTIDE SEQUENCE [LARGE SCALE GENOMIC DNA]</scope>
    <source>
        <strain evidence="12 13">NWHC:44797-103</strain>
    </source>
</reference>
<dbReference type="OrthoDB" id="952271at2759"/>
<dbReference type="GO" id="GO:0043171">
    <property type="term" value="P:peptide catabolic process"/>
    <property type="evidence" value="ECO:0007669"/>
    <property type="project" value="TreeGrafter"/>
</dbReference>
<keyword evidence="3" id="KW-0479">Metal-binding</keyword>
<evidence type="ECO:0000256" key="1">
    <source>
        <dbReference type="ARBA" id="ARBA00007261"/>
    </source>
</evidence>
<dbReference type="PROSITE" id="PS00143">
    <property type="entry name" value="INSULINASE"/>
    <property type="match status" value="1"/>
</dbReference>
<dbReference type="GO" id="GO:0005829">
    <property type="term" value="C:cytosol"/>
    <property type="evidence" value="ECO:0007669"/>
    <property type="project" value="TreeGrafter"/>
</dbReference>
<dbReference type="Pfam" id="PF05193">
    <property type="entry name" value="Peptidase_M16_C"/>
    <property type="match status" value="1"/>
</dbReference>
<dbReference type="InterPro" id="IPR054734">
    <property type="entry name" value="PqqF-like_C_4"/>
</dbReference>
<proteinExistence type="inferred from homology"/>
<name>A0A2N1JFH6_9BASI</name>
<evidence type="ECO:0000313" key="13">
    <source>
        <dbReference type="Proteomes" id="UP000232875"/>
    </source>
</evidence>
<evidence type="ECO:0000256" key="7">
    <source>
        <dbReference type="RuleBase" id="RU004447"/>
    </source>
</evidence>
<feature type="domain" description="Peptidase M16 middle/third" evidence="10">
    <location>
        <begin position="420"/>
        <end position="703"/>
    </location>
</feature>
<evidence type="ECO:0000256" key="5">
    <source>
        <dbReference type="ARBA" id="ARBA00022833"/>
    </source>
</evidence>
<dbReference type="PANTHER" id="PTHR43690:SF18">
    <property type="entry name" value="INSULIN-DEGRADING ENZYME-RELATED"/>
    <property type="match status" value="1"/>
</dbReference>
<dbReference type="GO" id="GO:0046872">
    <property type="term" value="F:metal ion binding"/>
    <property type="evidence" value="ECO:0007669"/>
    <property type="project" value="UniProtKB-KW"/>
</dbReference>
<evidence type="ECO:0000259" key="10">
    <source>
        <dbReference type="Pfam" id="PF16187"/>
    </source>
</evidence>
<dbReference type="InterPro" id="IPR011249">
    <property type="entry name" value="Metalloenz_LuxS/M16"/>
</dbReference>
<accession>A0A2N1JFH6</accession>
<dbReference type="SUPFAM" id="SSF63411">
    <property type="entry name" value="LuxS/MPP-like metallohydrolase"/>
    <property type="match status" value="4"/>
</dbReference>
<dbReference type="InterPro" id="IPR007863">
    <property type="entry name" value="Peptidase_M16_C"/>
</dbReference>
<dbReference type="GO" id="GO:0005739">
    <property type="term" value="C:mitochondrion"/>
    <property type="evidence" value="ECO:0007669"/>
    <property type="project" value="TreeGrafter"/>
</dbReference>
<keyword evidence="4" id="KW-0378">Hydrolase</keyword>
<sequence length="1103" mass="124903">MSSRSNIDALGARSLATVVSPKSVPSTSGFVPREITLDNGEHVQYQVYDAPMEKPMLDNRIYELIRLDNQLEALLISDPETDKSSAAMDVRVGHLSDPDDLQGMAHFCEHLLFMGTKKYPRENEYSEYLSNHSGSSNAFTSLENTNYYFDVGHEHFEGALDRFAQFFKEPLFDASCTEREIRAVDSEHKKNLQSDMWRSFQLEKSLSDPTHPYSKFGTGNITTLWDEPRERGVDVRQELLKFHDTYYSANMMRLVVTGRESTEQLTRWVVDKFSSVPNKGSSIPIFGSSPLGAQQLGTQVVFRTIKDVRQLDISFPIPEQVRLYKSKPSSMLSHFIGHEGAGSLLSCLKQRGWANMLSAGSGVGAEGFELFKIGIDLTEDGYKHYDNVIGAVFQYIDLLKSKPIEEWMFKEVQQLSEMRFAFKEKSSPSTYASTLAGQMQNHLPPEWLLSGPYLLREFDLTLINETLTCMRPDHCRIMLAGRAPPPGFSLDSKERWYGTEYTIAPLPASLLQTQNQIDGLAMPKQNEFVPSNLDVHSAKDVSAHPTARPLLLENTPKARLWHKQDDRFFLPKANVFLLMRTPNVNKSPRTAVESRMLVELVKDALSEFSYDAEVAGLLYNVDSQLDGFVLVVSGYNDKLHILLQSIIQTLTKLEVDKKRFEIIKDQVRRNYENFDLEEPYQQAVYYASYLLSTQMWTQHEKLAVMDAITADDVQQYARSICNHLHLEMLVHGNITAQSARNLLENVEQDLSFEAISPQDTQPERSLVLPNDSNTHWKLSVANRGNVNSSVEYFLQVGSPRDVKLRATVALFAQIAHEPCFDQLRTKEQLGYLVFSSMRSSHGLMGFRVIVQSERDSEYLESRIDAFFEQLLGLVERMTPQDIDAHKRSLINKKLESVKNLNEETNRFWNSIHSGYYDFMSRERDVAALKLLSRDDILAFIRTYIHPRSTSRSKCVTHLQSQGASTLLSEQALEAFFAYMNVPEDVRAALGEQATSVEALKTLVQQSFAQGMAPQGFVEADVLVMIERAAKEHPAQVTEERAAVVDALPVHNITDVAAFKASLSECAPVEPILPWAEYECDPHVTRTAEVQLEPHEASQARANM</sequence>
<comment type="similarity">
    <text evidence="1 7">Belongs to the peptidase M16 family.</text>
</comment>
<evidence type="ECO:0000259" key="11">
    <source>
        <dbReference type="Pfam" id="PF22456"/>
    </source>
</evidence>
<dbReference type="PANTHER" id="PTHR43690">
    <property type="entry name" value="NARDILYSIN"/>
    <property type="match status" value="1"/>
</dbReference>
<dbReference type="FunFam" id="3.30.830.10:FF:000004">
    <property type="entry name" value="Putative insulin-degrading enzyme"/>
    <property type="match status" value="1"/>
</dbReference>
<evidence type="ECO:0000256" key="4">
    <source>
        <dbReference type="ARBA" id="ARBA00022801"/>
    </source>
</evidence>
<dbReference type="AlphaFoldDB" id="A0A2N1JFH6"/>
<evidence type="ECO:0000256" key="6">
    <source>
        <dbReference type="ARBA" id="ARBA00023049"/>
    </source>
</evidence>
<dbReference type="InterPro" id="IPR011765">
    <property type="entry name" value="Pept_M16_N"/>
</dbReference>
<evidence type="ECO:0000259" key="9">
    <source>
        <dbReference type="Pfam" id="PF05193"/>
    </source>
</evidence>
<dbReference type="InterPro" id="IPR032632">
    <property type="entry name" value="Peptidase_M16_M"/>
</dbReference>
<evidence type="ECO:0000256" key="2">
    <source>
        <dbReference type="ARBA" id="ARBA00022670"/>
    </source>
</evidence>
<keyword evidence="13" id="KW-1185">Reference proteome</keyword>
<dbReference type="Gene3D" id="3.30.830.10">
    <property type="entry name" value="Metalloenzyme, LuxS/M16 peptidase-like"/>
    <property type="match status" value="4"/>
</dbReference>
<dbReference type="InterPro" id="IPR001431">
    <property type="entry name" value="Pept_M16_Zn_BS"/>
</dbReference>
<feature type="domain" description="Peptidase M16 N-terminal" evidence="8">
    <location>
        <begin position="74"/>
        <end position="209"/>
    </location>
</feature>
<keyword evidence="2" id="KW-0645">Protease</keyword>
<organism evidence="12 13">
    <name type="scientific">Malassezia vespertilionis</name>
    <dbReference type="NCBI Taxonomy" id="2020962"/>
    <lineage>
        <taxon>Eukaryota</taxon>
        <taxon>Fungi</taxon>
        <taxon>Dikarya</taxon>
        <taxon>Basidiomycota</taxon>
        <taxon>Ustilaginomycotina</taxon>
        <taxon>Malasseziomycetes</taxon>
        <taxon>Malasseziales</taxon>
        <taxon>Malasseziaceae</taxon>
        <taxon>Malassezia</taxon>
    </lineage>
</organism>
<dbReference type="Proteomes" id="UP000232875">
    <property type="component" value="Unassembled WGS sequence"/>
</dbReference>
<dbReference type="Pfam" id="PF00675">
    <property type="entry name" value="Peptidase_M16"/>
    <property type="match status" value="1"/>
</dbReference>
<dbReference type="FunFam" id="3.30.830.10:FF:000003">
    <property type="entry name" value="Insulin-degrading enzyme"/>
    <property type="match status" value="1"/>
</dbReference>
<evidence type="ECO:0000313" key="12">
    <source>
        <dbReference type="EMBL" id="PKI85324.1"/>
    </source>
</evidence>
<dbReference type="GO" id="GO:0004222">
    <property type="term" value="F:metalloendopeptidase activity"/>
    <property type="evidence" value="ECO:0007669"/>
    <property type="project" value="InterPro"/>
</dbReference>
<evidence type="ECO:0000256" key="3">
    <source>
        <dbReference type="ARBA" id="ARBA00022723"/>
    </source>
</evidence>
<dbReference type="Pfam" id="PF16187">
    <property type="entry name" value="Peptidase_M16_M"/>
    <property type="match status" value="1"/>
</dbReference>
<gene>
    <name evidence="12" type="primary">IDE1</name>
    <name evidence="12" type="ORF">MVES_000315</name>
</gene>
<keyword evidence="5" id="KW-0862">Zinc</keyword>
<dbReference type="STRING" id="2020962.A0A2N1JFH6"/>
<dbReference type="InterPro" id="IPR050626">
    <property type="entry name" value="Peptidase_M16"/>
</dbReference>
<protein>
    <submittedName>
        <fullName evidence="12">Ide1p</fullName>
    </submittedName>
</protein>
<keyword evidence="6" id="KW-0482">Metalloprotease</keyword>
<dbReference type="EMBL" id="KZ454987">
    <property type="protein sequence ID" value="PKI85324.1"/>
    <property type="molecule type" value="Genomic_DNA"/>
</dbReference>
<dbReference type="FunFam" id="3.30.830.10:FF:000005">
    <property type="entry name" value="nardilysin isoform X1"/>
    <property type="match status" value="1"/>
</dbReference>
<dbReference type="Pfam" id="PF22456">
    <property type="entry name" value="PqqF-like_C_4"/>
    <property type="match status" value="1"/>
</dbReference>
<feature type="domain" description="Coenzyme PQQ synthesis protein F-like C-terminal lobe" evidence="11">
    <location>
        <begin position="810"/>
        <end position="908"/>
    </location>
</feature>
<feature type="domain" description="Peptidase M16 C-terminal" evidence="9">
    <location>
        <begin position="236"/>
        <end position="414"/>
    </location>
</feature>
<dbReference type="GO" id="GO:0051603">
    <property type="term" value="P:proteolysis involved in protein catabolic process"/>
    <property type="evidence" value="ECO:0007669"/>
    <property type="project" value="TreeGrafter"/>
</dbReference>
<evidence type="ECO:0000259" key="8">
    <source>
        <dbReference type="Pfam" id="PF00675"/>
    </source>
</evidence>